<dbReference type="PANTHER" id="PTHR36849:SF1">
    <property type="entry name" value="CYTOPLASMIC PROTEIN"/>
    <property type="match status" value="1"/>
</dbReference>
<protein>
    <submittedName>
        <fullName evidence="1">DUF488 family protein</fullName>
    </submittedName>
</protein>
<proteinExistence type="predicted"/>
<evidence type="ECO:0000313" key="1">
    <source>
        <dbReference type="EMBL" id="MBD7997287.1"/>
    </source>
</evidence>
<gene>
    <name evidence="1" type="ORF">H9640_01795</name>
</gene>
<dbReference type="Pfam" id="PF22752">
    <property type="entry name" value="DUF488-N3i"/>
    <property type="match status" value="1"/>
</dbReference>
<comment type="caution">
    <text evidence="1">The sequence shown here is derived from an EMBL/GenBank/DDBJ whole genome shotgun (WGS) entry which is preliminary data.</text>
</comment>
<dbReference type="RefSeq" id="WP_191789008.1">
    <property type="nucleotide sequence ID" value="NZ_JACSQE010000001.1"/>
</dbReference>
<accession>A0ABR8UXL5</accession>
<name>A0ABR8UXL5_9CELL</name>
<dbReference type="InterPro" id="IPR052552">
    <property type="entry name" value="YeaO-like"/>
</dbReference>
<dbReference type="Proteomes" id="UP000633601">
    <property type="component" value="Unassembled WGS sequence"/>
</dbReference>
<evidence type="ECO:0000313" key="2">
    <source>
        <dbReference type="Proteomes" id="UP000633601"/>
    </source>
</evidence>
<keyword evidence="2" id="KW-1185">Reference proteome</keyword>
<dbReference type="EMBL" id="JACSQE010000001">
    <property type="protein sequence ID" value="MBD7997287.1"/>
    <property type="molecule type" value="Genomic_DNA"/>
</dbReference>
<dbReference type="PANTHER" id="PTHR36849">
    <property type="entry name" value="CYTOPLASMIC PROTEIN-RELATED"/>
    <property type="match status" value="1"/>
</dbReference>
<reference evidence="1 2" key="1">
    <citation type="submission" date="2020-08" db="EMBL/GenBank/DDBJ databases">
        <title>A Genomic Blueprint of the Chicken Gut Microbiome.</title>
        <authorList>
            <person name="Gilroy R."/>
            <person name="Ravi A."/>
            <person name="Getino M."/>
            <person name="Pursley I."/>
            <person name="Horton D.L."/>
            <person name="Alikhan N.-F."/>
            <person name="Baker D."/>
            <person name="Gharbi K."/>
            <person name="Hall N."/>
            <person name="Watson M."/>
            <person name="Adriaenssens E.M."/>
            <person name="Foster-Nyarko E."/>
            <person name="Jarju S."/>
            <person name="Secka A."/>
            <person name="Antonio M."/>
            <person name="Oren A."/>
            <person name="Chaudhuri R."/>
            <person name="La Ragione R.M."/>
            <person name="Hildebrand F."/>
            <person name="Pallen M.J."/>
        </authorList>
    </citation>
    <scope>NUCLEOTIDE SEQUENCE [LARGE SCALE GENOMIC DNA]</scope>
    <source>
        <strain evidence="1 2">Sa2CUA8</strain>
    </source>
</reference>
<sequence length="116" mass="13418">MALQIRRVYADPAPDDGYRVLVDRLWPRGLSKERARVDRWLKEVAPSDQLRTWFRHDRALFTEFAARYRAELDQNPAVGELRAIVAAHPVVTLLYGAKDEQDNQAVVLRDYLATAR</sequence>
<organism evidence="1 2">
    <name type="scientific">Oerskovia gallyi</name>
    <dbReference type="NCBI Taxonomy" id="2762226"/>
    <lineage>
        <taxon>Bacteria</taxon>
        <taxon>Bacillati</taxon>
        <taxon>Actinomycetota</taxon>
        <taxon>Actinomycetes</taxon>
        <taxon>Micrococcales</taxon>
        <taxon>Cellulomonadaceae</taxon>
        <taxon>Oerskovia</taxon>
    </lineage>
</organism>